<evidence type="ECO:0000313" key="2">
    <source>
        <dbReference type="WBParaSite" id="EN70_8934"/>
    </source>
</evidence>
<protein>
    <submittedName>
        <fullName evidence="2">Dirigent protein</fullName>
    </submittedName>
</protein>
<name>A0A1I7W2N5_LOALO</name>
<organism evidence="1 2">
    <name type="scientific">Loa loa</name>
    <name type="common">Eye worm</name>
    <name type="synonym">Filaria loa</name>
    <dbReference type="NCBI Taxonomy" id="7209"/>
    <lineage>
        <taxon>Eukaryota</taxon>
        <taxon>Metazoa</taxon>
        <taxon>Ecdysozoa</taxon>
        <taxon>Nematoda</taxon>
        <taxon>Chromadorea</taxon>
        <taxon>Rhabditida</taxon>
        <taxon>Spirurina</taxon>
        <taxon>Spiruromorpha</taxon>
        <taxon>Filarioidea</taxon>
        <taxon>Onchocercidae</taxon>
        <taxon>Loa</taxon>
    </lineage>
</organism>
<evidence type="ECO:0000313" key="1">
    <source>
        <dbReference type="Proteomes" id="UP000095285"/>
    </source>
</evidence>
<proteinExistence type="predicted"/>
<accession>A0A1I7W2N5</accession>
<keyword evidence="1" id="KW-1185">Reference proteome</keyword>
<dbReference type="Proteomes" id="UP000095285">
    <property type="component" value="Unassembled WGS sequence"/>
</dbReference>
<dbReference type="AlphaFoldDB" id="A0A1I7W2N5"/>
<reference evidence="1" key="1">
    <citation type="submission" date="2012-04" db="EMBL/GenBank/DDBJ databases">
        <title>The Genome Sequence of Loa loa.</title>
        <authorList>
            <consortium name="The Broad Institute Genome Sequencing Platform"/>
            <consortium name="Broad Institute Genome Sequencing Center for Infectious Disease"/>
            <person name="Nutman T.B."/>
            <person name="Fink D.L."/>
            <person name="Russ C."/>
            <person name="Young S."/>
            <person name="Zeng Q."/>
            <person name="Gargeya S."/>
            <person name="Alvarado L."/>
            <person name="Berlin A."/>
            <person name="Chapman S.B."/>
            <person name="Chen Z."/>
            <person name="Freedman E."/>
            <person name="Gellesch M."/>
            <person name="Goldberg J."/>
            <person name="Griggs A."/>
            <person name="Gujja S."/>
            <person name="Heilman E.R."/>
            <person name="Heiman D."/>
            <person name="Howarth C."/>
            <person name="Mehta T."/>
            <person name="Neiman D."/>
            <person name="Pearson M."/>
            <person name="Roberts A."/>
            <person name="Saif S."/>
            <person name="Shea T."/>
            <person name="Shenoy N."/>
            <person name="Sisk P."/>
            <person name="Stolte C."/>
            <person name="Sykes S."/>
            <person name="White J."/>
            <person name="Yandava C."/>
            <person name="Haas B."/>
            <person name="Henn M.R."/>
            <person name="Nusbaum C."/>
            <person name="Birren B."/>
        </authorList>
    </citation>
    <scope>NUCLEOTIDE SEQUENCE [LARGE SCALE GENOMIC DNA]</scope>
</reference>
<dbReference type="WBParaSite" id="EN70_8934">
    <property type="protein sequence ID" value="EN70_8934"/>
    <property type="gene ID" value="EN70_8934"/>
</dbReference>
<dbReference type="STRING" id="7209.A0A1I7W2N5"/>
<reference evidence="2" key="2">
    <citation type="submission" date="2016-11" db="UniProtKB">
        <authorList>
            <consortium name="WormBaseParasite"/>
        </authorList>
    </citation>
    <scope>IDENTIFICATION</scope>
</reference>
<sequence length="60" mass="6481">MNKFRAATLTGDSSRCRGVAFGSYTMANLPCDVWCDVTVVAFESLEDVQVRGPGDFSQSS</sequence>